<dbReference type="PANTHER" id="PTHR46718:SF1">
    <property type="entry name" value="ASPARTATE-SEMIALDEHYDE DEHYDROGENASE"/>
    <property type="match status" value="1"/>
</dbReference>
<sequence>MFRVGIIGATGMVGQRYITLLQGHPWFKVTCVAASANSAGVSYSESVKGRWHMTEPIPKEVGALTVIDAANIDQIASACDFVFCAVEMPDKEKVKQLEESLATAGLPVISSGSAHRFTPDVPMLLPEINSDHTQMIDIQRKNRGWSKGFIAVKPNCSVQSFLTPIYALRQAGYEIDRLSVVTMQAISGAGYPGVPSLDVVDNLVPFIGGEEEKTETEPLKILGKIKKGKFVLADNLTITAACNRVPVSDGHTACVSMSFKKKKPSIEKILSIWNEFSSVPQKLKLPMAPKQAIIYLNEDNRPQPKKDRDSEQGMAVSVGRLRECPVFDYKFVGLSHNTIRGAAGGGILNAELLVKQGYITK</sequence>
<dbReference type="GO" id="GO:0050661">
    <property type="term" value="F:NADP binding"/>
    <property type="evidence" value="ECO:0007669"/>
    <property type="project" value="InterPro"/>
</dbReference>
<dbReference type="GO" id="GO:0009086">
    <property type="term" value="P:methionine biosynthetic process"/>
    <property type="evidence" value="ECO:0007669"/>
    <property type="project" value="UniProtKB-KW"/>
</dbReference>
<gene>
    <name evidence="9" type="ORF">A2537_03620</name>
</gene>
<dbReference type="Pfam" id="PF01118">
    <property type="entry name" value="Semialdhyde_dh"/>
    <property type="match status" value="1"/>
</dbReference>
<evidence type="ECO:0000259" key="8">
    <source>
        <dbReference type="SMART" id="SM00859"/>
    </source>
</evidence>
<dbReference type="InterPro" id="IPR000534">
    <property type="entry name" value="Semialdehyde_DH_NAD-bd"/>
</dbReference>
<keyword evidence="6" id="KW-0486">Methionine biosynthesis</keyword>
<dbReference type="PIRSF" id="PIRSF000148">
    <property type="entry name" value="ASA_dh"/>
    <property type="match status" value="1"/>
</dbReference>
<dbReference type="GO" id="GO:0004073">
    <property type="term" value="F:aspartate-semialdehyde dehydrogenase activity"/>
    <property type="evidence" value="ECO:0007669"/>
    <property type="project" value="TreeGrafter"/>
</dbReference>
<dbReference type="InterPro" id="IPR051823">
    <property type="entry name" value="ASADH-related"/>
</dbReference>
<dbReference type="SUPFAM" id="SSF55347">
    <property type="entry name" value="Glyceraldehyde-3-phosphate dehydrogenase-like, C-terminal domain"/>
    <property type="match status" value="1"/>
</dbReference>
<evidence type="ECO:0000256" key="3">
    <source>
        <dbReference type="ARBA" id="ARBA00022697"/>
    </source>
</evidence>
<evidence type="ECO:0000313" key="9">
    <source>
        <dbReference type="EMBL" id="OGH90132.1"/>
    </source>
</evidence>
<comment type="similarity">
    <text evidence="1">Belongs to the aspartate-semialdehyde dehydrogenase family.</text>
</comment>
<organism evidence="9 10">
    <name type="scientific">Candidatus Magasanikbacteria bacterium RIFOXYD2_FULL_36_9</name>
    <dbReference type="NCBI Taxonomy" id="1798707"/>
    <lineage>
        <taxon>Bacteria</taxon>
        <taxon>Candidatus Magasanikiibacteriota</taxon>
    </lineage>
</organism>
<keyword evidence="5" id="KW-0560">Oxidoreductase</keyword>
<keyword evidence="3" id="KW-0791">Threonine biosynthesis</keyword>
<dbReference type="Proteomes" id="UP000178490">
    <property type="component" value="Unassembled WGS sequence"/>
</dbReference>
<evidence type="ECO:0000313" key="10">
    <source>
        <dbReference type="Proteomes" id="UP000178490"/>
    </source>
</evidence>
<dbReference type="CDD" id="cd18130">
    <property type="entry name" value="ASADH_C_arch_fung_like"/>
    <property type="match status" value="1"/>
</dbReference>
<dbReference type="GO" id="GO:0009088">
    <property type="term" value="P:threonine biosynthetic process"/>
    <property type="evidence" value="ECO:0007669"/>
    <property type="project" value="UniProtKB-KW"/>
</dbReference>
<evidence type="ECO:0000256" key="4">
    <source>
        <dbReference type="ARBA" id="ARBA00022857"/>
    </source>
</evidence>
<dbReference type="SMART" id="SM00859">
    <property type="entry name" value="Semialdhyde_dh"/>
    <property type="match status" value="1"/>
</dbReference>
<dbReference type="GO" id="GO:0051287">
    <property type="term" value="F:NAD binding"/>
    <property type="evidence" value="ECO:0007669"/>
    <property type="project" value="InterPro"/>
</dbReference>
<dbReference type="NCBIfam" id="TIGR00978">
    <property type="entry name" value="asd_EA"/>
    <property type="match status" value="1"/>
</dbReference>
<dbReference type="AlphaFoldDB" id="A0A1F6P1T4"/>
<dbReference type="GO" id="GO:0046983">
    <property type="term" value="F:protein dimerization activity"/>
    <property type="evidence" value="ECO:0007669"/>
    <property type="project" value="InterPro"/>
</dbReference>
<dbReference type="PANTHER" id="PTHR46718">
    <property type="entry name" value="ASPARTATE-SEMIALDEHYDE DEHYDROGENASE"/>
    <property type="match status" value="1"/>
</dbReference>
<feature type="active site" description="Acyl-thioester intermediate" evidence="7">
    <location>
        <position position="156"/>
    </location>
</feature>
<dbReference type="Gene3D" id="3.40.50.720">
    <property type="entry name" value="NAD(P)-binding Rossmann-like Domain"/>
    <property type="match status" value="1"/>
</dbReference>
<dbReference type="CDD" id="cd02315">
    <property type="entry name" value="ScASADH_like_N"/>
    <property type="match status" value="1"/>
</dbReference>
<dbReference type="NCBIfam" id="NF006416">
    <property type="entry name" value="PRK08664.1"/>
    <property type="match status" value="1"/>
</dbReference>
<evidence type="ECO:0000256" key="2">
    <source>
        <dbReference type="ARBA" id="ARBA00022605"/>
    </source>
</evidence>
<dbReference type="Pfam" id="PF02774">
    <property type="entry name" value="Semialdhyde_dhC"/>
    <property type="match status" value="1"/>
</dbReference>
<dbReference type="EMBL" id="MFRC01000007">
    <property type="protein sequence ID" value="OGH90132.1"/>
    <property type="molecule type" value="Genomic_DNA"/>
</dbReference>
<dbReference type="Gene3D" id="3.30.360.10">
    <property type="entry name" value="Dihydrodipicolinate Reductase, domain 2"/>
    <property type="match status" value="1"/>
</dbReference>
<evidence type="ECO:0000256" key="6">
    <source>
        <dbReference type="ARBA" id="ARBA00023167"/>
    </source>
</evidence>
<comment type="caution">
    <text evidence="9">The sequence shown here is derived from an EMBL/GenBank/DDBJ whole genome shotgun (WGS) entry which is preliminary data.</text>
</comment>
<dbReference type="SUPFAM" id="SSF51735">
    <property type="entry name" value="NAD(P)-binding Rossmann-fold domains"/>
    <property type="match status" value="1"/>
</dbReference>
<protein>
    <submittedName>
        <fullName evidence="9">Aspartate-semialdehyde dehydrogenase</fullName>
    </submittedName>
</protein>
<keyword evidence="4" id="KW-0521">NADP</keyword>
<evidence type="ECO:0000256" key="5">
    <source>
        <dbReference type="ARBA" id="ARBA00023002"/>
    </source>
</evidence>
<proteinExistence type="inferred from homology"/>
<dbReference type="InterPro" id="IPR012280">
    <property type="entry name" value="Semialdhyde_DH_dimer_dom"/>
</dbReference>
<dbReference type="InterPro" id="IPR036291">
    <property type="entry name" value="NAD(P)-bd_dom_sf"/>
</dbReference>
<dbReference type="InterPro" id="IPR005676">
    <property type="entry name" value="Asp_semi-ald_DH_pep-lack"/>
</dbReference>
<keyword evidence="2" id="KW-0028">Amino-acid biosynthesis</keyword>
<feature type="domain" description="Semialdehyde dehydrogenase NAD-binding" evidence="8">
    <location>
        <begin position="3"/>
        <end position="136"/>
    </location>
</feature>
<dbReference type="FunFam" id="3.30.360.10:FF:000016">
    <property type="entry name" value="Probable aspartate-semialdehyde dehydrogenase"/>
    <property type="match status" value="1"/>
</dbReference>
<evidence type="ECO:0000256" key="7">
    <source>
        <dbReference type="PIRSR" id="PIRSR000148-1"/>
    </source>
</evidence>
<accession>A0A1F6P1T4</accession>
<name>A0A1F6P1T4_9BACT</name>
<feature type="active site" description="Proton acceptor" evidence="7">
    <location>
        <position position="251"/>
    </location>
</feature>
<evidence type="ECO:0000256" key="1">
    <source>
        <dbReference type="ARBA" id="ARBA00010584"/>
    </source>
</evidence>
<reference evidence="9 10" key="1">
    <citation type="journal article" date="2016" name="Nat. Commun.">
        <title>Thousands of microbial genomes shed light on interconnected biogeochemical processes in an aquifer system.</title>
        <authorList>
            <person name="Anantharaman K."/>
            <person name="Brown C.T."/>
            <person name="Hug L.A."/>
            <person name="Sharon I."/>
            <person name="Castelle C.J."/>
            <person name="Probst A.J."/>
            <person name="Thomas B.C."/>
            <person name="Singh A."/>
            <person name="Wilkins M.J."/>
            <person name="Karaoz U."/>
            <person name="Brodie E.L."/>
            <person name="Williams K.H."/>
            <person name="Hubbard S.S."/>
            <person name="Banfield J.F."/>
        </authorList>
    </citation>
    <scope>NUCLEOTIDE SEQUENCE [LARGE SCALE GENOMIC DNA]</scope>
</reference>